<name>A0A235EX50_9RHOO</name>
<keyword evidence="2" id="KW-1185">Reference proteome</keyword>
<dbReference type="EMBL" id="NOIH01000020">
    <property type="protein sequence ID" value="OYD52995.1"/>
    <property type="molecule type" value="Genomic_DNA"/>
</dbReference>
<protein>
    <recommendedName>
        <fullName evidence="3">Helix-turn-helix domain-containing protein</fullName>
    </recommendedName>
</protein>
<organism evidence="1 2">
    <name type="scientific">Thauera propionica</name>
    <dbReference type="NCBI Taxonomy" id="2019431"/>
    <lineage>
        <taxon>Bacteria</taxon>
        <taxon>Pseudomonadati</taxon>
        <taxon>Pseudomonadota</taxon>
        <taxon>Betaproteobacteria</taxon>
        <taxon>Rhodocyclales</taxon>
        <taxon>Zoogloeaceae</taxon>
        <taxon>Thauera</taxon>
    </lineage>
</organism>
<accession>A0A235EX50</accession>
<dbReference type="AlphaFoldDB" id="A0A235EX50"/>
<evidence type="ECO:0008006" key="3">
    <source>
        <dbReference type="Google" id="ProtNLM"/>
    </source>
</evidence>
<evidence type="ECO:0000313" key="2">
    <source>
        <dbReference type="Proteomes" id="UP000215181"/>
    </source>
</evidence>
<dbReference type="OrthoDB" id="9135053at2"/>
<comment type="caution">
    <text evidence="1">The sequence shown here is derived from an EMBL/GenBank/DDBJ whole genome shotgun (WGS) entry which is preliminary data.</text>
</comment>
<proteinExistence type="predicted"/>
<sequence>MNTTSTTAHAQQCAPSPAAPAVYSVKDFCAAHGITKVTLYKLLKEGIGPRIMKVGTRTLISLEAAAEWRRRMEEGAQVMPGRRTSSH</sequence>
<dbReference type="RefSeq" id="WP_094269241.1">
    <property type="nucleotide sequence ID" value="NZ_NOIH01000020.1"/>
</dbReference>
<dbReference type="Proteomes" id="UP000215181">
    <property type="component" value="Unassembled WGS sequence"/>
</dbReference>
<gene>
    <name evidence="1" type="ORF">CGK74_14920</name>
</gene>
<evidence type="ECO:0000313" key="1">
    <source>
        <dbReference type="EMBL" id="OYD52995.1"/>
    </source>
</evidence>
<reference evidence="1 2" key="1">
    <citation type="submission" date="2017-07" db="EMBL/GenBank/DDBJ databases">
        <title>Thauera sp. KNDSS-Mac4 genome sequence and assembly.</title>
        <authorList>
            <person name="Mayilraj S."/>
        </authorList>
    </citation>
    <scope>NUCLEOTIDE SEQUENCE [LARGE SCALE GENOMIC DNA]</scope>
    <source>
        <strain evidence="1 2">KNDSS-Mac4</strain>
    </source>
</reference>